<dbReference type="InterPro" id="IPR037171">
    <property type="entry name" value="NagB/RpiA_transferase-like"/>
</dbReference>
<dbReference type="RefSeq" id="WP_039209729.1">
    <property type="nucleotide sequence ID" value="NZ_JTJZ01000019.1"/>
</dbReference>
<keyword evidence="3" id="KW-0805">Transcription regulation</keyword>
<dbReference type="SUPFAM" id="SSF46785">
    <property type="entry name" value="Winged helix' DNA-binding domain"/>
    <property type="match status" value="1"/>
</dbReference>
<dbReference type="PATRIC" id="fig|1703.6.peg.1879"/>
<keyword evidence="4" id="KW-0238">DNA-binding</keyword>
<keyword evidence="2" id="KW-0678">Repressor</keyword>
<dbReference type="OrthoDB" id="7688673at2"/>
<evidence type="ECO:0000256" key="5">
    <source>
        <dbReference type="ARBA" id="ARBA00023163"/>
    </source>
</evidence>
<dbReference type="GO" id="GO:0003700">
    <property type="term" value="F:DNA-binding transcription factor activity"/>
    <property type="evidence" value="ECO:0007669"/>
    <property type="project" value="InterPro"/>
</dbReference>
<dbReference type="InterPro" id="IPR001034">
    <property type="entry name" value="DeoR_HTH"/>
</dbReference>
<dbReference type="EMBL" id="JTJZ01000019">
    <property type="protein sequence ID" value="KHS52338.1"/>
    <property type="molecule type" value="Genomic_DNA"/>
</dbReference>
<dbReference type="InterPro" id="IPR036388">
    <property type="entry name" value="WH-like_DNA-bd_sf"/>
</dbReference>
<keyword evidence="9" id="KW-1185">Reference proteome</keyword>
<dbReference type="SMART" id="SM00420">
    <property type="entry name" value="HTH_DEOR"/>
    <property type="match status" value="1"/>
</dbReference>
<evidence type="ECO:0000256" key="6">
    <source>
        <dbReference type="ARBA" id="ARBA00024937"/>
    </source>
</evidence>
<dbReference type="PANTHER" id="PTHR30363">
    <property type="entry name" value="HTH-TYPE TRANSCRIPTIONAL REGULATOR SRLR-RELATED"/>
    <property type="match status" value="1"/>
</dbReference>
<evidence type="ECO:0000313" key="9">
    <source>
        <dbReference type="Proteomes" id="UP000031488"/>
    </source>
</evidence>
<dbReference type="InterPro" id="IPR036390">
    <property type="entry name" value="WH_DNA-bd_sf"/>
</dbReference>
<organism evidence="8 9">
    <name type="scientific">Brevibacterium linens</name>
    <dbReference type="NCBI Taxonomy" id="1703"/>
    <lineage>
        <taxon>Bacteria</taxon>
        <taxon>Bacillati</taxon>
        <taxon>Actinomycetota</taxon>
        <taxon>Actinomycetes</taxon>
        <taxon>Micrococcales</taxon>
        <taxon>Brevibacteriaceae</taxon>
        <taxon>Brevibacterium</taxon>
    </lineage>
</organism>
<dbReference type="PROSITE" id="PS00894">
    <property type="entry name" value="HTH_DEOR_1"/>
    <property type="match status" value="1"/>
</dbReference>
<dbReference type="SMART" id="SM01134">
    <property type="entry name" value="DeoRC"/>
    <property type="match status" value="1"/>
</dbReference>
<keyword evidence="5" id="KW-0804">Transcription</keyword>
<dbReference type="InterPro" id="IPR018356">
    <property type="entry name" value="Tscrpt_reg_HTH_DeoR_CS"/>
</dbReference>
<dbReference type="Gene3D" id="1.10.10.10">
    <property type="entry name" value="Winged helix-like DNA-binding domain superfamily/Winged helix DNA-binding domain"/>
    <property type="match status" value="1"/>
</dbReference>
<accession>A0A0B9A9V7</accession>
<dbReference type="Proteomes" id="UP000031488">
    <property type="component" value="Unassembled WGS sequence"/>
</dbReference>
<comment type="function">
    <text evidence="6">Repressor of the lactose catabolism operon. Galactose-6-phosphate is the inducer.</text>
</comment>
<dbReference type="Pfam" id="PF08220">
    <property type="entry name" value="HTH_DeoR"/>
    <property type="match status" value="1"/>
</dbReference>
<name>A0A0B9A9V7_BRELN</name>
<reference evidence="8 9" key="1">
    <citation type="submission" date="2014-11" db="EMBL/GenBank/DDBJ databases">
        <title>Draft Genome Sequence of Brevibacterium linens AE038-8.</title>
        <authorList>
            <person name="Maizel D."/>
            <person name="Utturkar S.M."/>
            <person name="Brown S.D."/>
            <person name="Ferrero M."/>
            <person name="Rosen B.P."/>
        </authorList>
    </citation>
    <scope>NUCLEOTIDE SEQUENCE [LARGE SCALE GENOMIC DNA]</scope>
    <source>
        <strain evidence="8 9">AE038-8</strain>
    </source>
</reference>
<sequence length="264" mass="28072">MFAEERQRRIAELVSEAGRVNVTDLAADFDITTETVRRDLAALEKAGALQRVHGGAVPCRPHSLEEPTFGDREIHNLDEKTAIARSALSLLEETMSISLDGGTTCAAFARAIADEANARQSAGQTPRQLRVITNSLSAIDSLAGAPGVEIFVLPGRFRPVTRAMVGPQTVTAIDGHRVDLAVLGTNGLSDDGVSTPDHDEAATKSAFVHSGRKVAVLADSAKFDAVSLVRFAELDQIDVLITDDAPDEPMATHLETAEVEVVTP</sequence>
<dbReference type="AlphaFoldDB" id="A0A0B9A9V7"/>
<protein>
    <recommendedName>
        <fullName evidence="1">Lactose phosphotransferase system repressor</fullName>
    </recommendedName>
</protein>
<evidence type="ECO:0000313" key="8">
    <source>
        <dbReference type="EMBL" id="KHS52338.1"/>
    </source>
</evidence>
<dbReference type="SUPFAM" id="SSF100950">
    <property type="entry name" value="NagB/RpiA/CoA transferase-like"/>
    <property type="match status" value="1"/>
</dbReference>
<evidence type="ECO:0000256" key="2">
    <source>
        <dbReference type="ARBA" id="ARBA00022491"/>
    </source>
</evidence>
<dbReference type="PANTHER" id="PTHR30363:SF4">
    <property type="entry name" value="GLYCEROL-3-PHOSPHATE REGULON REPRESSOR"/>
    <property type="match status" value="1"/>
</dbReference>
<dbReference type="PRINTS" id="PR00037">
    <property type="entry name" value="HTHLACR"/>
</dbReference>
<dbReference type="GO" id="GO:0003677">
    <property type="term" value="F:DNA binding"/>
    <property type="evidence" value="ECO:0007669"/>
    <property type="project" value="UniProtKB-KW"/>
</dbReference>
<dbReference type="Pfam" id="PF00455">
    <property type="entry name" value="DeoRC"/>
    <property type="match status" value="1"/>
</dbReference>
<evidence type="ECO:0000259" key="7">
    <source>
        <dbReference type="PROSITE" id="PS51000"/>
    </source>
</evidence>
<evidence type="ECO:0000256" key="4">
    <source>
        <dbReference type="ARBA" id="ARBA00023125"/>
    </source>
</evidence>
<comment type="caution">
    <text evidence="8">The sequence shown here is derived from an EMBL/GenBank/DDBJ whole genome shotgun (WGS) entry which is preliminary data.</text>
</comment>
<evidence type="ECO:0000256" key="3">
    <source>
        <dbReference type="ARBA" id="ARBA00023015"/>
    </source>
</evidence>
<dbReference type="InterPro" id="IPR014036">
    <property type="entry name" value="DeoR-like_C"/>
</dbReference>
<dbReference type="InterPro" id="IPR050313">
    <property type="entry name" value="Carb_Metab_HTH_regulators"/>
</dbReference>
<proteinExistence type="predicted"/>
<evidence type="ECO:0000256" key="1">
    <source>
        <dbReference type="ARBA" id="ARBA00021390"/>
    </source>
</evidence>
<gene>
    <name evidence="8" type="ORF">AE0388_1988</name>
</gene>
<dbReference type="Gene3D" id="3.40.50.1360">
    <property type="match status" value="1"/>
</dbReference>
<feature type="domain" description="HTH deoR-type" evidence="7">
    <location>
        <begin position="3"/>
        <end position="58"/>
    </location>
</feature>
<dbReference type="PROSITE" id="PS51000">
    <property type="entry name" value="HTH_DEOR_2"/>
    <property type="match status" value="1"/>
</dbReference>